<sequence length="140" mass="15902">MLWLTGSPDCSGSFFYEIGPFTINYANSTSEKAILEMNPHRWTKGYVIGNPNTDTSSDYNSRIPYAHNMALLSSGIYKAVHENCHGVLECGSKQQYTMKYARYDYDLTFATVKGGGHTTPEFKPKECLDMFTRWLDKDTL</sequence>
<dbReference type="GO" id="GO:0016747">
    <property type="term" value="F:acyltransferase activity, transferring groups other than amino-acyl groups"/>
    <property type="evidence" value="ECO:0007669"/>
    <property type="project" value="TreeGrafter"/>
</dbReference>
<keyword evidence="2" id="KW-0121">Carboxypeptidase</keyword>
<keyword evidence="2" id="KW-0645">Protease</keyword>
<dbReference type="Gene3D" id="3.40.50.1820">
    <property type="entry name" value="alpha/beta hydrolase"/>
    <property type="match status" value="3"/>
</dbReference>
<dbReference type="InterPro" id="IPR029058">
    <property type="entry name" value="AB_hydrolase_fold"/>
</dbReference>
<dbReference type="GO" id="GO:0019748">
    <property type="term" value="P:secondary metabolic process"/>
    <property type="evidence" value="ECO:0007669"/>
    <property type="project" value="TreeGrafter"/>
</dbReference>
<protein>
    <submittedName>
        <fullName evidence="2">Serine carboxypeptidase-like protein 3</fullName>
    </submittedName>
</protein>
<proteinExistence type="inferred from homology"/>
<dbReference type="AlphaFoldDB" id="A0A2U1NA36"/>
<keyword evidence="3" id="KW-1185">Reference proteome</keyword>
<dbReference type="PANTHER" id="PTHR11802">
    <property type="entry name" value="SERINE PROTEASE FAMILY S10 SERINE CARBOXYPEPTIDASE"/>
    <property type="match status" value="1"/>
</dbReference>
<dbReference type="OrthoDB" id="443318at2759"/>
<comment type="caution">
    <text evidence="2">The sequence shown here is derived from an EMBL/GenBank/DDBJ whole genome shotgun (WGS) entry which is preliminary data.</text>
</comment>
<dbReference type="Proteomes" id="UP000245207">
    <property type="component" value="Unassembled WGS sequence"/>
</dbReference>
<reference evidence="2 3" key="1">
    <citation type="journal article" date="2018" name="Mol. Plant">
        <title>The genome of Artemisia annua provides insight into the evolution of Asteraceae family and artemisinin biosynthesis.</title>
        <authorList>
            <person name="Shen Q."/>
            <person name="Zhang L."/>
            <person name="Liao Z."/>
            <person name="Wang S."/>
            <person name="Yan T."/>
            <person name="Shi P."/>
            <person name="Liu M."/>
            <person name="Fu X."/>
            <person name="Pan Q."/>
            <person name="Wang Y."/>
            <person name="Lv Z."/>
            <person name="Lu X."/>
            <person name="Zhang F."/>
            <person name="Jiang W."/>
            <person name="Ma Y."/>
            <person name="Chen M."/>
            <person name="Hao X."/>
            <person name="Li L."/>
            <person name="Tang Y."/>
            <person name="Lv G."/>
            <person name="Zhou Y."/>
            <person name="Sun X."/>
            <person name="Brodelius P.E."/>
            <person name="Rose J.K.C."/>
            <person name="Tang K."/>
        </authorList>
    </citation>
    <scope>NUCLEOTIDE SEQUENCE [LARGE SCALE GENOMIC DNA]</scope>
    <source>
        <strain evidence="3">cv. Huhao1</strain>
        <tissue evidence="2">Leaf</tissue>
    </source>
</reference>
<comment type="similarity">
    <text evidence="1">Belongs to the peptidase S10 family.</text>
</comment>
<dbReference type="InterPro" id="IPR001563">
    <property type="entry name" value="Peptidase_S10"/>
</dbReference>
<dbReference type="GO" id="GO:0006508">
    <property type="term" value="P:proteolysis"/>
    <property type="evidence" value="ECO:0007669"/>
    <property type="project" value="InterPro"/>
</dbReference>
<evidence type="ECO:0000313" key="2">
    <source>
        <dbReference type="EMBL" id="PWA70375.1"/>
    </source>
</evidence>
<dbReference type="EMBL" id="PKPP01003253">
    <property type="protein sequence ID" value="PWA70375.1"/>
    <property type="molecule type" value="Genomic_DNA"/>
</dbReference>
<dbReference type="GO" id="GO:0004185">
    <property type="term" value="F:serine-type carboxypeptidase activity"/>
    <property type="evidence" value="ECO:0007669"/>
    <property type="project" value="InterPro"/>
</dbReference>
<gene>
    <name evidence="2" type="ORF">CTI12_AA283850</name>
</gene>
<dbReference type="Pfam" id="PF00450">
    <property type="entry name" value="Peptidase_S10"/>
    <property type="match status" value="2"/>
</dbReference>
<name>A0A2U1NA36_ARTAN</name>
<dbReference type="PANTHER" id="PTHR11802:SF224">
    <property type="entry name" value="SERINE CARBOXYPEPTIDASE-LIKE 7 ISOFORM X1"/>
    <property type="match status" value="1"/>
</dbReference>
<evidence type="ECO:0000313" key="3">
    <source>
        <dbReference type="Proteomes" id="UP000245207"/>
    </source>
</evidence>
<evidence type="ECO:0000256" key="1">
    <source>
        <dbReference type="ARBA" id="ARBA00009431"/>
    </source>
</evidence>
<accession>A0A2U1NA36</accession>
<dbReference type="SUPFAM" id="SSF53474">
    <property type="entry name" value="alpha/beta-Hydrolases"/>
    <property type="match status" value="2"/>
</dbReference>
<keyword evidence="2" id="KW-0378">Hydrolase</keyword>
<organism evidence="2 3">
    <name type="scientific">Artemisia annua</name>
    <name type="common">Sweet wormwood</name>
    <dbReference type="NCBI Taxonomy" id="35608"/>
    <lineage>
        <taxon>Eukaryota</taxon>
        <taxon>Viridiplantae</taxon>
        <taxon>Streptophyta</taxon>
        <taxon>Embryophyta</taxon>
        <taxon>Tracheophyta</taxon>
        <taxon>Spermatophyta</taxon>
        <taxon>Magnoliopsida</taxon>
        <taxon>eudicotyledons</taxon>
        <taxon>Gunneridae</taxon>
        <taxon>Pentapetalae</taxon>
        <taxon>asterids</taxon>
        <taxon>campanulids</taxon>
        <taxon>Asterales</taxon>
        <taxon>Asteraceae</taxon>
        <taxon>Asteroideae</taxon>
        <taxon>Anthemideae</taxon>
        <taxon>Artemisiinae</taxon>
        <taxon>Artemisia</taxon>
    </lineage>
</organism>
<dbReference type="STRING" id="35608.A0A2U1NA36"/>